<dbReference type="PANTHER" id="PTHR22084">
    <property type="entry name" value="GEX INTERACTING PROTEIN PROTEIN 4"/>
    <property type="match status" value="1"/>
</dbReference>
<accession>A0A915ARR4</accession>
<keyword evidence="2" id="KW-1185">Reference proteome</keyword>
<dbReference type="AlphaFoldDB" id="A0A915ARR4"/>
<feature type="region of interest" description="Disordered" evidence="1">
    <location>
        <begin position="220"/>
        <end position="248"/>
    </location>
</feature>
<evidence type="ECO:0000256" key="1">
    <source>
        <dbReference type="SAM" id="MobiDB-lite"/>
    </source>
</evidence>
<feature type="region of interest" description="Disordered" evidence="1">
    <location>
        <begin position="837"/>
        <end position="863"/>
    </location>
</feature>
<evidence type="ECO:0000313" key="2">
    <source>
        <dbReference type="Proteomes" id="UP000887569"/>
    </source>
</evidence>
<organism evidence="2 3">
    <name type="scientific">Parascaris univalens</name>
    <name type="common">Nematode worm</name>
    <dbReference type="NCBI Taxonomy" id="6257"/>
    <lineage>
        <taxon>Eukaryota</taxon>
        <taxon>Metazoa</taxon>
        <taxon>Ecdysozoa</taxon>
        <taxon>Nematoda</taxon>
        <taxon>Chromadorea</taxon>
        <taxon>Rhabditida</taxon>
        <taxon>Spirurina</taxon>
        <taxon>Ascaridomorpha</taxon>
        <taxon>Ascaridoidea</taxon>
        <taxon>Ascarididae</taxon>
        <taxon>Parascaris</taxon>
    </lineage>
</organism>
<protein>
    <submittedName>
        <fullName evidence="3">Uncharacterized protein</fullName>
    </submittedName>
</protein>
<feature type="compositionally biased region" description="Polar residues" evidence="1">
    <location>
        <begin position="194"/>
        <end position="204"/>
    </location>
</feature>
<feature type="region of interest" description="Disordered" evidence="1">
    <location>
        <begin position="159"/>
        <end position="204"/>
    </location>
</feature>
<dbReference type="WBParaSite" id="PgR012_g176_t01">
    <property type="protein sequence ID" value="PgR012_g176_t01"/>
    <property type="gene ID" value="PgR012_g176"/>
</dbReference>
<sequence>MSQQAFFSTAGSSTIGQPQLLETGLNSAATSIQFQAAPSPSVLYQSTGTPTFYTTTGSHFNGSSVFLPPSTGEDRKEYVAVLNTNTQLTTTSGLLTTGGQTSLSTVSSQPQSSETVAQLTPITLSHVQLTPVQMNSDMSSDEHQIIYEQYFVDVEDPSTSSVIDEDVDLDVTGETPLESDDKYDASSLKDNNEESCSTQTVTSDNSLQAKRLKQAEAARRRYQELSPEERKEVNARRMQAQKRKRQRDKEVEELENLLRKTKDIEDDVNINQELREKRIRARRAEAARLRYQRMSSEERRIYNQRRRLRQLGAKKSAIDDEAVRQRILQQNAKKAEAARLRYHRMTDEEKRIYNQRRTEAFRRRRIEEEILLSTPAGRISAEALNKAQQIMMRNAKRAEAARLRYRRMTPEQRKAYNLRRSLAKKEREQSIQTSTAVLPLTPINGQHDGVVMGEDGMSLPDHSALSSSNLSEEALSALEKDVMKRTRQANMVLMKQKRLSSTPEQLVMVATAPDGTQTVIPATTTEDGKRVFHIPATVEADVADVKQKSSLRHSLQVDTLQPVVGIAQQVTPDAINTEQQHPVGTQLVAVSTQPQIVIPQVSDFHALQESPVEVDEANVETSDQPSHIIVTVQEPQQQQIIVTDLNQPTGLVLSSVSNHIRSRGRPPIYAAAAAALQQQRHDQQGGFIMLPCGQVTVARTEAGVSAEGGRRRSSSSSRRVVVSTANGQDILAVATAASVGPNISELTPQQKLELQRAKRAERARMRYHNMSEEERRRFNARRANALRKARLRDEQLCQLADSAEMAGGRLDEATMQQVEEAQRRRARRAEAARLKYHRMSSEERRQYNAMRDAQRRQRKREQEAAAMLRCEQDMERAGGIQEQVDDERDPQEHSLIYGSYVHYEEPIEHGWSE</sequence>
<name>A0A915ARR4_PARUN</name>
<evidence type="ECO:0000313" key="3">
    <source>
        <dbReference type="WBParaSite" id="PgR012_g176_t01"/>
    </source>
</evidence>
<feature type="compositionally biased region" description="Basic and acidic residues" evidence="1">
    <location>
        <begin position="220"/>
        <end position="235"/>
    </location>
</feature>
<dbReference type="Proteomes" id="UP000887569">
    <property type="component" value="Unplaced"/>
</dbReference>
<dbReference type="PANTHER" id="PTHR22084:SF1">
    <property type="entry name" value="BZIP DOMAIN-CONTAINING PROTEIN-RELATED"/>
    <property type="match status" value="1"/>
</dbReference>
<reference evidence="3" key="1">
    <citation type="submission" date="2022-11" db="UniProtKB">
        <authorList>
            <consortium name="WormBaseParasite"/>
        </authorList>
    </citation>
    <scope>IDENTIFICATION</scope>
</reference>
<proteinExistence type="predicted"/>